<evidence type="ECO:0000256" key="1">
    <source>
        <dbReference type="ARBA" id="ARBA00008791"/>
    </source>
</evidence>
<dbReference type="SUPFAM" id="SSF52402">
    <property type="entry name" value="Adenine nucleotide alpha hydrolases-like"/>
    <property type="match status" value="2"/>
</dbReference>
<accession>A0A3D8YDX4</accession>
<reference evidence="3 4" key="1">
    <citation type="submission" date="2018-07" db="EMBL/GenBank/DDBJ databases">
        <title>Dyadobacter roseus sp. nov., isolated from rose rhizosphere soil.</title>
        <authorList>
            <person name="Chen L."/>
        </authorList>
    </citation>
    <scope>NUCLEOTIDE SEQUENCE [LARGE SCALE GENOMIC DNA]</scope>
    <source>
        <strain evidence="3 4">RS19</strain>
    </source>
</reference>
<evidence type="ECO:0000259" key="2">
    <source>
        <dbReference type="Pfam" id="PF00582"/>
    </source>
</evidence>
<dbReference type="InterPro" id="IPR006016">
    <property type="entry name" value="UspA"/>
</dbReference>
<organism evidence="3 4">
    <name type="scientific">Dyadobacter luteus</name>
    <dbReference type="NCBI Taxonomy" id="2259619"/>
    <lineage>
        <taxon>Bacteria</taxon>
        <taxon>Pseudomonadati</taxon>
        <taxon>Bacteroidota</taxon>
        <taxon>Cytophagia</taxon>
        <taxon>Cytophagales</taxon>
        <taxon>Spirosomataceae</taxon>
        <taxon>Dyadobacter</taxon>
    </lineage>
</organism>
<dbReference type="CDD" id="cd00293">
    <property type="entry name" value="USP-like"/>
    <property type="match status" value="2"/>
</dbReference>
<dbReference type="InterPro" id="IPR014729">
    <property type="entry name" value="Rossmann-like_a/b/a_fold"/>
</dbReference>
<comment type="similarity">
    <text evidence="1">Belongs to the universal stress protein A family.</text>
</comment>
<dbReference type="EMBL" id="QNUL01000009">
    <property type="protein sequence ID" value="REA60842.1"/>
    <property type="molecule type" value="Genomic_DNA"/>
</dbReference>
<protein>
    <recommendedName>
        <fullName evidence="2">UspA domain-containing protein</fullName>
    </recommendedName>
</protein>
<name>A0A3D8YDX4_9BACT</name>
<dbReference type="AlphaFoldDB" id="A0A3D8YDX4"/>
<keyword evidence="4" id="KW-1185">Reference proteome</keyword>
<dbReference type="Proteomes" id="UP000256373">
    <property type="component" value="Unassembled WGS sequence"/>
</dbReference>
<proteinExistence type="inferred from homology"/>
<evidence type="ECO:0000313" key="4">
    <source>
        <dbReference type="Proteomes" id="UP000256373"/>
    </source>
</evidence>
<dbReference type="Gene3D" id="3.40.50.620">
    <property type="entry name" value="HUPs"/>
    <property type="match status" value="2"/>
</dbReference>
<dbReference type="RefSeq" id="WP_115831364.1">
    <property type="nucleotide sequence ID" value="NZ_QNUL01000009.1"/>
</dbReference>
<dbReference type="PRINTS" id="PR01438">
    <property type="entry name" value="UNVRSLSTRESS"/>
</dbReference>
<sequence length="268" mass="30165">MKRILVPCNFSSYAEKAFRFALQLAEKSEGRLFVCTIISEPDALPTKSSMSEEIAREKFADFIMRINPGDVPVEHHIHAGKITVAVSELVEALAIDLVVMGTQGSRGWQEAFMGSNIGKVVRTCPIPVVAVKNDTTLSRIKNIVFPCGMKPEEEQLLSKVKMLQEFFDARLHLLYVNTHPRRDNQQSMQHLQKLASQYQLHHFNIHVVHSAIEKDGILQFAREMNADLIAMGTHGNRNPGNMYVSSIAADIVNYAPTMTWTCATERRE</sequence>
<dbReference type="Pfam" id="PF00582">
    <property type="entry name" value="Usp"/>
    <property type="match status" value="2"/>
</dbReference>
<feature type="domain" description="UspA" evidence="2">
    <location>
        <begin position="1"/>
        <end position="132"/>
    </location>
</feature>
<dbReference type="PANTHER" id="PTHR46268:SF6">
    <property type="entry name" value="UNIVERSAL STRESS PROTEIN UP12"/>
    <property type="match status" value="1"/>
</dbReference>
<dbReference type="OrthoDB" id="1522603at2"/>
<comment type="caution">
    <text evidence="3">The sequence shown here is derived from an EMBL/GenBank/DDBJ whole genome shotgun (WGS) entry which is preliminary data.</text>
</comment>
<gene>
    <name evidence="3" type="ORF">DSL64_13110</name>
</gene>
<dbReference type="PANTHER" id="PTHR46268">
    <property type="entry name" value="STRESS RESPONSE PROTEIN NHAX"/>
    <property type="match status" value="1"/>
</dbReference>
<evidence type="ECO:0000313" key="3">
    <source>
        <dbReference type="EMBL" id="REA60842.1"/>
    </source>
</evidence>
<feature type="domain" description="UspA" evidence="2">
    <location>
        <begin position="140"/>
        <end position="259"/>
    </location>
</feature>
<dbReference type="InterPro" id="IPR006015">
    <property type="entry name" value="Universal_stress_UspA"/>
</dbReference>